<sequence>RVRLFETGLSFVPESDGSLLQESMIAGAITGSRAPERWVDNQEEVDFFDIKADVEALLQLGHTHEQYNFVSAEHPALHPGQCARIERNGVLVGYLGQIHPRVQKALDLSQPVFVFEMQLSQVLEGELPFFKGVSKFPEVRRDLAIIVDENISADDLCSTVRQNAGEQFVDLKVFDVYQGKGIENNRKSVALGLTFRNSSRTLAEDEINAAVESVLKALEKQYSASLRG</sequence>
<evidence type="ECO:0000256" key="1">
    <source>
        <dbReference type="ARBA" id="ARBA00001946"/>
    </source>
</evidence>
<evidence type="ECO:0000313" key="14">
    <source>
        <dbReference type="EMBL" id="KKK70965.1"/>
    </source>
</evidence>
<feature type="domain" description="FDX-ACB" evidence="13">
    <location>
        <begin position="134"/>
        <end position="227"/>
    </location>
</feature>
<evidence type="ECO:0000256" key="7">
    <source>
        <dbReference type="ARBA" id="ARBA00022741"/>
    </source>
</evidence>
<comment type="caution">
    <text evidence="14">The sequence shown here is derived from an EMBL/GenBank/DDBJ whole genome shotgun (WGS) entry which is preliminary data.</text>
</comment>
<reference evidence="14" key="1">
    <citation type="journal article" date="2015" name="Nature">
        <title>Complex archaea that bridge the gap between prokaryotes and eukaryotes.</title>
        <authorList>
            <person name="Spang A."/>
            <person name="Saw J.H."/>
            <person name="Jorgensen S.L."/>
            <person name="Zaremba-Niedzwiedzka K."/>
            <person name="Martijn J."/>
            <person name="Lind A.E."/>
            <person name="van Eijk R."/>
            <person name="Schleper C."/>
            <person name="Guy L."/>
            <person name="Ettema T.J."/>
        </authorList>
    </citation>
    <scope>NUCLEOTIDE SEQUENCE</scope>
</reference>
<keyword evidence="4" id="KW-0820">tRNA-binding</keyword>
<keyword evidence="9" id="KW-0460">Magnesium</keyword>
<evidence type="ECO:0000256" key="9">
    <source>
        <dbReference type="ARBA" id="ARBA00022842"/>
    </source>
</evidence>
<evidence type="ECO:0000259" key="13">
    <source>
        <dbReference type="PROSITE" id="PS51447"/>
    </source>
</evidence>
<dbReference type="AlphaFoldDB" id="A0A0F8YBD1"/>
<feature type="non-terminal residue" evidence="14">
    <location>
        <position position="1"/>
    </location>
</feature>
<dbReference type="Gene3D" id="3.30.70.380">
    <property type="entry name" value="Ferrodoxin-fold anticodon-binding domain"/>
    <property type="match status" value="1"/>
</dbReference>
<dbReference type="SMART" id="SM00896">
    <property type="entry name" value="FDX-ACB"/>
    <property type="match status" value="1"/>
</dbReference>
<evidence type="ECO:0000256" key="4">
    <source>
        <dbReference type="ARBA" id="ARBA00022555"/>
    </source>
</evidence>
<dbReference type="InterPro" id="IPR045864">
    <property type="entry name" value="aa-tRNA-synth_II/BPL/LPL"/>
</dbReference>
<keyword evidence="8" id="KW-0067">ATP-binding</keyword>
<evidence type="ECO:0000256" key="5">
    <source>
        <dbReference type="ARBA" id="ARBA00022598"/>
    </source>
</evidence>
<dbReference type="GO" id="GO:0004812">
    <property type="term" value="F:aminoacyl-tRNA ligase activity"/>
    <property type="evidence" value="ECO:0007669"/>
    <property type="project" value="UniProtKB-KW"/>
</dbReference>
<dbReference type="PROSITE" id="PS51447">
    <property type="entry name" value="FDX_ACB"/>
    <property type="match status" value="1"/>
</dbReference>
<dbReference type="GO" id="GO:0000049">
    <property type="term" value="F:tRNA binding"/>
    <property type="evidence" value="ECO:0007669"/>
    <property type="project" value="UniProtKB-KW"/>
</dbReference>
<keyword evidence="11" id="KW-0648">Protein biosynthesis</keyword>
<keyword evidence="10" id="KW-0694">RNA-binding</keyword>
<dbReference type="Pfam" id="PF03147">
    <property type="entry name" value="FDX-ACB"/>
    <property type="match status" value="1"/>
</dbReference>
<keyword evidence="6" id="KW-0479">Metal-binding</keyword>
<dbReference type="GO" id="GO:0005524">
    <property type="term" value="F:ATP binding"/>
    <property type="evidence" value="ECO:0007669"/>
    <property type="project" value="UniProtKB-KW"/>
</dbReference>
<evidence type="ECO:0000256" key="11">
    <source>
        <dbReference type="ARBA" id="ARBA00022917"/>
    </source>
</evidence>
<dbReference type="GO" id="GO:0005737">
    <property type="term" value="C:cytoplasm"/>
    <property type="evidence" value="ECO:0007669"/>
    <property type="project" value="UniProtKB-SubCell"/>
</dbReference>
<evidence type="ECO:0000256" key="12">
    <source>
        <dbReference type="ARBA" id="ARBA00023146"/>
    </source>
</evidence>
<dbReference type="Gene3D" id="3.30.930.10">
    <property type="entry name" value="Bira Bifunctional Protein, Domain 2"/>
    <property type="match status" value="1"/>
</dbReference>
<evidence type="ECO:0000256" key="8">
    <source>
        <dbReference type="ARBA" id="ARBA00022840"/>
    </source>
</evidence>
<accession>A0A0F8YBD1</accession>
<keyword evidence="7" id="KW-0547">Nucleotide-binding</keyword>
<organism evidence="14">
    <name type="scientific">marine sediment metagenome</name>
    <dbReference type="NCBI Taxonomy" id="412755"/>
    <lineage>
        <taxon>unclassified sequences</taxon>
        <taxon>metagenomes</taxon>
        <taxon>ecological metagenomes</taxon>
    </lineage>
</organism>
<protein>
    <recommendedName>
        <fullName evidence="13">FDX-ACB domain-containing protein</fullName>
    </recommendedName>
</protein>
<comment type="subcellular location">
    <subcellularLocation>
        <location evidence="2">Cytoplasm</location>
    </subcellularLocation>
</comment>
<dbReference type="SUPFAM" id="SSF55681">
    <property type="entry name" value="Class II aaRS and biotin synthetases"/>
    <property type="match status" value="1"/>
</dbReference>
<evidence type="ECO:0000256" key="10">
    <source>
        <dbReference type="ARBA" id="ARBA00022884"/>
    </source>
</evidence>
<keyword evidence="12" id="KW-0030">Aminoacyl-tRNA synthetase</keyword>
<dbReference type="GO" id="GO:0046872">
    <property type="term" value="F:metal ion binding"/>
    <property type="evidence" value="ECO:0007669"/>
    <property type="project" value="UniProtKB-KW"/>
</dbReference>
<evidence type="ECO:0000256" key="3">
    <source>
        <dbReference type="ARBA" id="ARBA00022490"/>
    </source>
</evidence>
<proteinExistence type="predicted"/>
<dbReference type="EMBL" id="LAZR01057945">
    <property type="protein sequence ID" value="KKK70965.1"/>
    <property type="molecule type" value="Genomic_DNA"/>
</dbReference>
<name>A0A0F8YBD1_9ZZZZ</name>
<dbReference type="InterPro" id="IPR005121">
    <property type="entry name" value="Fdx_antiC-bd"/>
</dbReference>
<gene>
    <name evidence="14" type="ORF">LCGC14_2918710</name>
</gene>
<dbReference type="FunFam" id="3.30.70.380:FF:000001">
    <property type="entry name" value="Phenylalanine--tRNA ligase beta subunit"/>
    <property type="match status" value="1"/>
</dbReference>
<comment type="cofactor">
    <cofactor evidence="1">
        <name>Mg(2+)</name>
        <dbReference type="ChEBI" id="CHEBI:18420"/>
    </cofactor>
</comment>
<dbReference type="SUPFAM" id="SSF54991">
    <property type="entry name" value="Anticodon-binding domain of PheRS"/>
    <property type="match status" value="1"/>
</dbReference>
<keyword evidence="5" id="KW-0436">Ligase</keyword>
<evidence type="ECO:0000256" key="2">
    <source>
        <dbReference type="ARBA" id="ARBA00004496"/>
    </source>
</evidence>
<dbReference type="InterPro" id="IPR041616">
    <property type="entry name" value="PheRS_beta_core"/>
</dbReference>
<dbReference type="InterPro" id="IPR036690">
    <property type="entry name" value="Fdx_antiC-bd_sf"/>
</dbReference>
<evidence type="ECO:0000256" key="6">
    <source>
        <dbReference type="ARBA" id="ARBA00022723"/>
    </source>
</evidence>
<keyword evidence="3" id="KW-0963">Cytoplasm</keyword>
<dbReference type="GO" id="GO:0006412">
    <property type="term" value="P:translation"/>
    <property type="evidence" value="ECO:0007669"/>
    <property type="project" value="UniProtKB-KW"/>
</dbReference>
<dbReference type="Pfam" id="PF17759">
    <property type="entry name" value="tRNA_synthFbeta"/>
    <property type="match status" value="1"/>
</dbReference>